<evidence type="ECO:0000313" key="2">
    <source>
        <dbReference type="Proteomes" id="UP001500752"/>
    </source>
</evidence>
<sequence>MSIARLYRRDAEGVLEFREAWFDVEDGEATGQFVVNRGIAGHQSKTEEVKDVAADAGETLLDAFVEQCLEDGYAEIRPEDQHWVIAQFALKSVEGTQRDHYLEAKAAEALRGFLGWRGLGTVESTDFAPRKLNIRILSPEPAKAVAAVKVCIKDADLDVTKLSIGVAPYADPSALKQKHPLPAKAPFTLG</sequence>
<gene>
    <name evidence="1" type="ORF">GCM10023081_26100</name>
</gene>
<name>A0ABP7CH36_9MICC</name>
<reference evidence="2" key="1">
    <citation type="journal article" date="2019" name="Int. J. Syst. Evol. Microbiol.">
        <title>The Global Catalogue of Microorganisms (GCM) 10K type strain sequencing project: providing services to taxonomists for standard genome sequencing and annotation.</title>
        <authorList>
            <consortium name="The Broad Institute Genomics Platform"/>
            <consortium name="The Broad Institute Genome Sequencing Center for Infectious Disease"/>
            <person name="Wu L."/>
            <person name="Ma J."/>
        </authorList>
    </citation>
    <scope>NUCLEOTIDE SEQUENCE [LARGE SCALE GENOMIC DNA]</scope>
    <source>
        <strain evidence="2">JCM 30742</strain>
    </source>
</reference>
<keyword evidence="2" id="KW-1185">Reference proteome</keyword>
<organism evidence="1 2">
    <name type="scientific">Arthrobacter ginkgonis</name>
    <dbReference type="NCBI Taxonomy" id="1630594"/>
    <lineage>
        <taxon>Bacteria</taxon>
        <taxon>Bacillati</taxon>
        <taxon>Actinomycetota</taxon>
        <taxon>Actinomycetes</taxon>
        <taxon>Micrococcales</taxon>
        <taxon>Micrococcaceae</taxon>
        <taxon>Arthrobacter</taxon>
    </lineage>
</organism>
<evidence type="ECO:0000313" key="1">
    <source>
        <dbReference type="EMBL" id="GAA3687562.1"/>
    </source>
</evidence>
<protein>
    <submittedName>
        <fullName evidence="1">Uncharacterized protein</fullName>
    </submittedName>
</protein>
<dbReference type="RefSeq" id="WP_345151346.1">
    <property type="nucleotide sequence ID" value="NZ_BAABEO010000018.1"/>
</dbReference>
<dbReference type="EMBL" id="BAABEO010000018">
    <property type="protein sequence ID" value="GAA3687562.1"/>
    <property type="molecule type" value="Genomic_DNA"/>
</dbReference>
<comment type="caution">
    <text evidence="1">The sequence shown here is derived from an EMBL/GenBank/DDBJ whole genome shotgun (WGS) entry which is preliminary data.</text>
</comment>
<accession>A0ABP7CH36</accession>
<dbReference type="Proteomes" id="UP001500752">
    <property type="component" value="Unassembled WGS sequence"/>
</dbReference>
<proteinExistence type="predicted"/>